<protein>
    <submittedName>
        <fullName evidence="1">MoaD/ThiS family protein</fullName>
    </submittedName>
</protein>
<dbReference type="SUPFAM" id="SSF54285">
    <property type="entry name" value="MoaD/ThiS"/>
    <property type="match status" value="1"/>
</dbReference>
<gene>
    <name evidence="1" type="ORF">ACFQQL_14535</name>
</gene>
<dbReference type="EMBL" id="JBHTCQ010000003">
    <property type="protein sequence ID" value="MFC7406332.1"/>
    <property type="molecule type" value="Genomic_DNA"/>
</dbReference>
<name>A0ABW2QC36_9MICO</name>
<dbReference type="RefSeq" id="WP_382395638.1">
    <property type="nucleotide sequence ID" value="NZ_JBHTCQ010000003.1"/>
</dbReference>
<keyword evidence="2" id="KW-1185">Reference proteome</keyword>
<dbReference type="InterPro" id="IPR012675">
    <property type="entry name" value="Beta-grasp_dom_sf"/>
</dbReference>
<reference evidence="2" key="1">
    <citation type="journal article" date="2019" name="Int. J. Syst. Evol. Microbiol.">
        <title>The Global Catalogue of Microorganisms (GCM) 10K type strain sequencing project: providing services to taxonomists for standard genome sequencing and annotation.</title>
        <authorList>
            <consortium name="The Broad Institute Genomics Platform"/>
            <consortium name="The Broad Institute Genome Sequencing Center for Infectious Disease"/>
            <person name="Wu L."/>
            <person name="Ma J."/>
        </authorList>
    </citation>
    <scope>NUCLEOTIDE SEQUENCE [LARGE SCALE GENOMIC DNA]</scope>
    <source>
        <strain evidence="2">JCM 1490</strain>
    </source>
</reference>
<evidence type="ECO:0000313" key="2">
    <source>
        <dbReference type="Proteomes" id="UP001596455"/>
    </source>
</evidence>
<proteinExistence type="predicted"/>
<dbReference type="Proteomes" id="UP001596455">
    <property type="component" value="Unassembled WGS sequence"/>
</dbReference>
<sequence length="105" mass="10133">MSANVESATSGAGAPPAVLVHLRYFAAAAEAAGSSAEDVALPAGATVSDLVARLTDAHGAALGRILTISSLLVDGETRVVADDGGTALTPSGAVHVDVLPPFAGG</sequence>
<evidence type="ECO:0000313" key="1">
    <source>
        <dbReference type="EMBL" id="MFC7406332.1"/>
    </source>
</evidence>
<organism evidence="1 2">
    <name type="scientific">Georgenia alba</name>
    <dbReference type="NCBI Taxonomy" id="2233858"/>
    <lineage>
        <taxon>Bacteria</taxon>
        <taxon>Bacillati</taxon>
        <taxon>Actinomycetota</taxon>
        <taxon>Actinomycetes</taxon>
        <taxon>Micrococcales</taxon>
        <taxon>Bogoriellaceae</taxon>
        <taxon>Georgenia</taxon>
    </lineage>
</organism>
<dbReference type="InterPro" id="IPR016155">
    <property type="entry name" value="Mopterin_synth/thiamin_S_b"/>
</dbReference>
<comment type="caution">
    <text evidence="1">The sequence shown here is derived from an EMBL/GenBank/DDBJ whole genome shotgun (WGS) entry which is preliminary data.</text>
</comment>
<dbReference type="Gene3D" id="3.10.20.30">
    <property type="match status" value="1"/>
</dbReference>
<accession>A0ABW2QC36</accession>